<proteinExistence type="predicted"/>
<sequence length="92" mass="10050">MFVHRRRKDLPLTPASVTTHKPLKPRLAIEWPGAGTSRRGAWRTRPRTFPFIATSALRAQTEQPLAIRPKAMPATSASGDEQALAAALLPSP</sequence>
<evidence type="ECO:0000256" key="1">
    <source>
        <dbReference type="SAM" id="MobiDB-lite"/>
    </source>
</evidence>
<name>A0ABP3DYN4_9GAMM</name>
<comment type="caution">
    <text evidence="2">The sequence shown here is derived from an EMBL/GenBank/DDBJ whole genome shotgun (WGS) entry which is preliminary data.</text>
</comment>
<protein>
    <submittedName>
        <fullName evidence="2">Uncharacterized protein</fullName>
    </submittedName>
</protein>
<accession>A0ABP3DYN4</accession>
<evidence type="ECO:0000313" key="2">
    <source>
        <dbReference type="EMBL" id="GAA0243334.1"/>
    </source>
</evidence>
<feature type="region of interest" description="Disordered" evidence="1">
    <location>
        <begin position="72"/>
        <end position="92"/>
    </location>
</feature>
<organism evidence="2 3">
    <name type="scientific">Rhodanobacter caeni</name>
    <dbReference type="NCBI Taxonomy" id="657654"/>
    <lineage>
        <taxon>Bacteria</taxon>
        <taxon>Pseudomonadati</taxon>
        <taxon>Pseudomonadota</taxon>
        <taxon>Gammaproteobacteria</taxon>
        <taxon>Lysobacterales</taxon>
        <taxon>Rhodanobacteraceae</taxon>
        <taxon>Rhodanobacter</taxon>
    </lineage>
</organism>
<keyword evidence="3" id="KW-1185">Reference proteome</keyword>
<reference evidence="3" key="1">
    <citation type="journal article" date="2019" name="Int. J. Syst. Evol. Microbiol.">
        <title>The Global Catalogue of Microorganisms (GCM) 10K type strain sequencing project: providing services to taxonomists for standard genome sequencing and annotation.</title>
        <authorList>
            <consortium name="The Broad Institute Genomics Platform"/>
            <consortium name="The Broad Institute Genome Sequencing Center for Infectious Disease"/>
            <person name="Wu L."/>
            <person name="Ma J."/>
        </authorList>
    </citation>
    <scope>NUCLEOTIDE SEQUENCE [LARGE SCALE GENOMIC DNA]</scope>
    <source>
        <strain evidence="3">JCM 16242</strain>
    </source>
</reference>
<dbReference type="Proteomes" id="UP001500657">
    <property type="component" value="Unassembled WGS sequence"/>
</dbReference>
<dbReference type="EMBL" id="BAAAFO010000001">
    <property type="protein sequence ID" value="GAA0243334.1"/>
    <property type="molecule type" value="Genomic_DNA"/>
</dbReference>
<gene>
    <name evidence="2" type="ORF">GCM10009126_06300</name>
</gene>
<evidence type="ECO:0000313" key="3">
    <source>
        <dbReference type="Proteomes" id="UP001500657"/>
    </source>
</evidence>